<keyword evidence="4 6" id="KW-1133">Transmembrane helix</keyword>
<evidence type="ECO:0000256" key="2">
    <source>
        <dbReference type="ARBA" id="ARBA00022692"/>
    </source>
</evidence>
<dbReference type="InterPro" id="IPR008901">
    <property type="entry name" value="ACER"/>
</dbReference>
<feature type="transmembrane region" description="Helical" evidence="6">
    <location>
        <begin position="155"/>
        <end position="174"/>
    </location>
</feature>
<evidence type="ECO:0000256" key="3">
    <source>
        <dbReference type="ARBA" id="ARBA00022801"/>
    </source>
</evidence>
<dbReference type="GO" id="GO:0016811">
    <property type="term" value="F:hydrolase activity, acting on carbon-nitrogen (but not peptide) bonds, in linear amides"/>
    <property type="evidence" value="ECO:0007669"/>
    <property type="project" value="InterPro"/>
</dbReference>
<evidence type="ECO:0000256" key="5">
    <source>
        <dbReference type="ARBA" id="ARBA00023136"/>
    </source>
</evidence>
<dbReference type="Proteomes" id="UP000186336">
    <property type="component" value="Chromosome"/>
</dbReference>
<dbReference type="GO" id="GO:0016020">
    <property type="term" value="C:membrane"/>
    <property type="evidence" value="ECO:0007669"/>
    <property type="project" value="UniProtKB-SubCell"/>
</dbReference>
<dbReference type="Pfam" id="PF05875">
    <property type="entry name" value="Ceramidase"/>
    <property type="match status" value="1"/>
</dbReference>
<feature type="transmembrane region" description="Helical" evidence="6">
    <location>
        <begin position="71"/>
        <end position="91"/>
    </location>
</feature>
<evidence type="ECO:0000256" key="4">
    <source>
        <dbReference type="ARBA" id="ARBA00022989"/>
    </source>
</evidence>
<dbReference type="EMBL" id="CP019312">
    <property type="protein sequence ID" value="APX10939.1"/>
    <property type="molecule type" value="Genomic_DNA"/>
</dbReference>
<gene>
    <name evidence="7" type="ORF">BWR18_03950</name>
</gene>
<keyword evidence="3" id="KW-0378">Hydrolase</keyword>
<sequence>MELLRQIDGYCERLGPEYWAEPVNAVTNAAFVLAALWMWRRSAGVPLARALCVVLALIGLGSYLFHTHAQVWSAIADVAPIAAFILLYIFAINRDVWGMRTGWALGATALFFPYAAATVPLFQYVPVLGVSAGYLPVPVLILIYAGLLWRRAQDLARGFVIGAAILLVSLTARSVDEMLCAQIPLGTHFLWHILNGVMLGWMIEVYVRFMRGQSAGIGLEGAPAPR</sequence>
<evidence type="ECO:0000313" key="7">
    <source>
        <dbReference type="EMBL" id="APX10939.1"/>
    </source>
</evidence>
<organism evidence="7 8">
    <name type="scientific">Tateyamaria omphalii</name>
    <dbReference type="NCBI Taxonomy" id="299262"/>
    <lineage>
        <taxon>Bacteria</taxon>
        <taxon>Pseudomonadati</taxon>
        <taxon>Pseudomonadota</taxon>
        <taxon>Alphaproteobacteria</taxon>
        <taxon>Rhodobacterales</taxon>
        <taxon>Roseobacteraceae</taxon>
        <taxon>Tateyamaria</taxon>
    </lineage>
</organism>
<evidence type="ECO:0008006" key="9">
    <source>
        <dbReference type="Google" id="ProtNLM"/>
    </source>
</evidence>
<dbReference type="AlphaFoldDB" id="A0A1P8MSJ9"/>
<accession>A0A1P8MSJ9</accession>
<dbReference type="RefSeq" id="WP_076626806.1">
    <property type="nucleotide sequence ID" value="NZ_CP019312.1"/>
</dbReference>
<keyword evidence="5 6" id="KW-0472">Membrane</keyword>
<proteinExistence type="predicted"/>
<feature type="transmembrane region" description="Helical" evidence="6">
    <location>
        <begin position="128"/>
        <end position="148"/>
    </location>
</feature>
<protein>
    <recommendedName>
        <fullName evidence="9">Ceramidase</fullName>
    </recommendedName>
</protein>
<dbReference type="GO" id="GO:0006672">
    <property type="term" value="P:ceramide metabolic process"/>
    <property type="evidence" value="ECO:0007669"/>
    <property type="project" value="InterPro"/>
</dbReference>
<dbReference type="KEGG" id="tom:BWR18_03950"/>
<name>A0A1P8MSJ9_9RHOB</name>
<reference evidence="7 8" key="1">
    <citation type="submission" date="2017-01" db="EMBL/GenBank/DDBJ databases">
        <title>Complete genome of Tateyamaria omphalii DOK1-4 isolated from seawater in Dokdo.</title>
        <authorList>
            <person name="Kim J.H."/>
            <person name="Chi W.-J."/>
        </authorList>
    </citation>
    <scope>NUCLEOTIDE SEQUENCE [LARGE SCALE GENOMIC DNA]</scope>
    <source>
        <strain evidence="7 8">DOK1-4</strain>
    </source>
</reference>
<evidence type="ECO:0000313" key="8">
    <source>
        <dbReference type="Proteomes" id="UP000186336"/>
    </source>
</evidence>
<feature type="transmembrane region" description="Helical" evidence="6">
    <location>
        <begin position="103"/>
        <end position="122"/>
    </location>
</feature>
<evidence type="ECO:0000256" key="6">
    <source>
        <dbReference type="SAM" id="Phobius"/>
    </source>
</evidence>
<keyword evidence="8" id="KW-1185">Reference proteome</keyword>
<feature type="transmembrane region" description="Helical" evidence="6">
    <location>
        <begin position="46"/>
        <end position="65"/>
    </location>
</feature>
<keyword evidence="2 6" id="KW-0812">Transmembrane</keyword>
<comment type="subcellular location">
    <subcellularLocation>
        <location evidence="1">Membrane</location>
        <topology evidence="1">Multi-pass membrane protein</topology>
    </subcellularLocation>
</comment>
<dbReference type="STRING" id="299262.BWR18_03950"/>
<dbReference type="OrthoDB" id="277121at2"/>
<evidence type="ECO:0000256" key="1">
    <source>
        <dbReference type="ARBA" id="ARBA00004141"/>
    </source>
</evidence>
<feature type="transmembrane region" description="Helical" evidence="6">
    <location>
        <begin position="189"/>
        <end position="207"/>
    </location>
</feature>